<comment type="caution">
    <text evidence="2">The sequence shown here is derived from an EMBL/GenBank/DDBJ whole genome shotgun (WGS) entry which is preliminary data.</text>
</comment>
<sequence length="224" mass="24474">MDDAVYHVVLDGQMVGPYDRRTIVGMRIKKTLTSDHVVVTSDGVRLSVGDLLKNRDAEQAFQADRSGTYSLVQATYVASLVEVEGRGIDIPEFKGEIEARVQSDVLRIAGRFRQGLGWKEDRIKLPLAAIAYARVRGSLVDLWLRRDGEPGFQTVCLELFTPESAGEFVDWLPSAKPWPGSAAAAQGTPAKSRKIGAAHPLLWGAVVGTILVVTAVLLWVLARH</sequence>
<protein>
    <submittedName>
        <fullName evidence="2">Uncharacterized protein</fullName>
    </submittedName>
</protein>
<keyword evidence="1" id="KW-1133">Transmembrane helix</keyword>
<evidence type="ECO:0000313" key="3">
    <source>
        <dbReference type="Proteomes" id="UP000318199"/>
    </source>
</evidence>
<feature type="transmembrane region" description="Helical" evidence="1">
    <location>
        <begin position="201"/>
        <end position="222"/>
    </location>
</feature>
<dbReference type="AlphaFoldDB" id="A0A562ZVL0"/>
<evidence type="ECO:0000256" key="1">
    <source>
        <dbReference type="SAM" id="Phobius"/>
    </source>
</evidence>
<keyword evidence="3" id="KW-1185">Reference proteome</keyword>
<dbReference type="Proteomes" id="UP000318199">
    <property type="component" value="Unassembled WGS sequence"/>
</dbReference>
<dbReference type="EMBL" id="VOBQ01000003">
    <property type="protein sequence ID" value="TWO72639.1"/>
    <property type="molecule type" value="Genomic_DNA"/>
</dbReference>
<gene>
    <name evidence="2" type="ORF">FN976_03655</name>
</gene>
<keyword evidence="1" id="KW-0472">Membrane</keyword>
<name>A0A562ZVL0_9BURK</name>
<proteinExistence type="predicted"/>
<dbReference type="RefSeq" id="WP_145891094.1">
    <property type="nucleotide sequence ID" value="NZ_VOBQ01000003.1"/>
</dbReference>
<accession>A0A562ZVL0</accession>
<reference evidence="2 3" key="1">
    <citation type="submission" date="2019-07" db="EMBL/GenBank/DDBJ databases">
        <title>Caenimonas sedimenti sp. nov., isolated from activated sludge.</title>
        <authorList>
            <person name="Xu J."/>
        </authorList>
    </citation>
    <scope>NUCLEOTIDE SEQUENCE [LARGE SCALE GENOMIC DNA]</scope>
    <source>
        <strain evidence="2 3">HX-9-20</strain>
    </source>
</reference>
<dbReference type="OrthoDB" id="8908971at2"/>
<organism evidence="2 3">
    <name type="scientific">Caenimonas sedimenti</name>
    <dbReference type="NCBI Taxonomy" id="2596921"/>
    <lineage>
        <taxon>Bacteria</taxon>
        <taxon>Pseudomonadati</taxon>
        <taxon>Pseudomonadota</taxon>
        <taxon>Betaproteobacteria</taxon>
        <taxon>Burkholderiales</taxon>
        <taxon>Comamonadaceae</taxon>
        <taxon>Caenimonas</taxon>
    </lineage>
</organism>
<keyword evidence="1" id="KW-0812">Transmembrane</keyword>
<evidence type="ECO:0000313" key="2">
    <source>
        <dbReference type="EMBL" id="TWO72639.1"/>
    </source>
</evidence>